<dbReference type="Pfam" id="PF13715">
    <property type="entry name" value="CarbopepD_reg_2"/>
    <property type="match status" value="1"/>
</dbReference>
<evidence type="ECO:0000256" key="1">
    <source>
        <dbReference type="SAM" id="Phobius"/>
    </source>
</evidence>
<dbReference type="InterPro" id="IPR013784">
    <property type="entry name" value="Carb-bd-like_fold"/>
</dbReference>
<reference evidence="2 3" key="1">
    <citation type="submission" date="2022-01" db="EMBL/GenBank/DDBJ databases">
        <title>Mariniradius saccharolyticus sp. nov., isolated from sediment of a river.</title>
        <authorList>
            <person name="Liu H."/>
        </authorList>
    </citation>
    <scope>NUCLEOTIDE SEQUENCE [LARGE SCALE GENOMIC DNA]</scope>
    <source>
        <strain evidence="2 3">RY-2</strain>
    </source>
</reference>
<keyword evidence="1" id="KW-0812">Transmembrane</keyword>
<dbReference type="RefSeq" id="WP_234862058.1">
    <property type="nucleotide sequence ID" value="NZ_JAKEVZ010000010.1"/>
</dbReference>
<evidence type="ECO:0000313" key="2">
    <source>
        <dbReference type="EMBL" id="MCF1752146.1"/>
    </source>
</evidence>
<sequence>MHIPKLYPESGDYIITNLKLTTLKAKYLHAFPLFLLTLVALTLPLESFAQTFNIKGILRNGANDEYISGATIILKETPYFALSDDAGNFTIPGVMPGDYIMTINFVNFQGYQSRIEIKDKDLNLGMITLFPYGFEDPSGAALQKTIRATNVAELFSKRPNFVGGQQVFGIPPEPKRLFGNFYLDQKWNKASILLYRNDEIMEGYLVRYNINSNNFEIRAENSNEASSLPGIRVRNIVLIDGEHKVPRYFVNGMDFRDEGAPIAGFFEVLVDGKMPLVRRTVASIRESNYNQALMVGDPDDRIVKRNVYYYLVGKNLFEVPKKKKKFFEIFGEKAEEMMAFAEENRLETKNEASWFSLFTHYNSQFEGFAPLVDSIIDN</sequence>
<evidence type="ECO:0000313" key="3">
    <source>
        <dbReference type="Proteomes" id="UP001201449"/>
    </source>
</evidence>
<dbReference type="SUPFAM" id="SSF49452">
    <property type="entry name" value="Starch-binding domain-like"/>
    <property type="match status" value="1"/>
</dbReference>
<dbReference type="Gene3D" id="2.60.40.1120">
    <property type="entry name" value="Carboxypeptidase-like, regulatory domain"/>
    <property type="match status" value="1"/>
</dbReference>
<proteinExistence type="predicted"/>
<comment type="caution">
    <text evidence="2">The sequence shown here is derived from an EMBL/GenBank/DDBJ whole genome shotgun (WGS) entry which is preliminary data.</text>
</comment>
<accession>A0ABS9BWZ0</accession>
<feature type="transmembrane region" description="Helical" evidence="1">
    <location>
        <begin position="27"/>
        <end position="45"/>
    </location>
</feature>
<gene>
    <name evidence="2" type="ORF">L0U89_13825</name>
</gene>
<dbReference type="EMBL" id="JAKEVZ010000010">
    <property type="protein sequence ID" value="MCF1752146.1"/>
    <property type="molecule type" value="Genomic_DNA"/>
</dbReference>
<keyword evidence="1" id="KW-1133">Transmembrane helix</keyword>
<organism evidence="2 3">
    <name type="scientific">Mariniradius sediminis</name>
    <dbReference type="NCBI Taxonomy" id="2909237"/>
    <lineage>
        <taxon>Bacteria</taxon>
        <taxon>Pseudomonadati</taxon>
        <taxon>Bacteroidota</taxon>
        <taxon>Cytophagia</taxon>
        <taxon>Cytophagales</taxon>
        <taxon>Cyclobacteriaceae</taxon>
        <taxon>Mariniradius</taxon>
    </lineage>
</organism>
<protein>
    <submittedName>
        <fullName evidence="2">Carboxypeptidase-like regulatory domain-containing protein</fullName>
    </submittedName>
</protein>
<keyword evidence="3" id="KW-1185">Reference proteome</keyword>
<keyword evidence="1" id="KW-0472">Membrane</keyword>
<name>A0ABS9BWZ0_9BACT</name>
<dbReference type="Proteomes" id="UP001201449">
    <property type="component" value="Unassembled WGS sequence"/>
</dbReference>